<dbReference type="EMBL" id="JBHTCG010000010">
    <property type="protein sequence ID" value="MFC7384109.1"/>
    <property type="molecule type" value="Genomic_DNA"/>
</dbReference>
<sequence length="85" mass="8914">MVHAAPHRVAVLVYDGVTLLDVAGPAEVFKEAHRFGADYRIELRSPTGADVTSNLGIRITVDGPVAAEPAFDTAARPAAPLARPP</sequence>
<evidence type="ECO:0000313" key="2">
    <source>
        <dbReference type="Proteomes" id="UP001596496"/>
    </source>
</evidence>
<comment type="caution">
    <text evidence="1">The sequence shown here is derived from an EMBL/GenBank/DDBJ whole genome shotgun (WGS) entry which is preliminary data.</text>
</comment>
<protein>
    <recommendedName>
        <fullName evidence="3">AraC family transcriptional regulator</fullName>
    </recommendedName>
</protein>
<dbReference type="SUPFAM" id="SSF52317">
    <property type="entry name" value="Class I glutamine amidotransferase-like"/>
    <property type="match status" value="1"/>
</dbReference>
<name>A0ABW2P4H3_9ACTN</name>
<evidence type="ECO:0000313" key="1">
    <source>
        <dbReference type="EMBL" id="MFC7384109.1"/>
    </source>
</evidence>
<accession>A0ABW2P4H3</accession>
<gene>
    <name evidence="1" type="ORF">ACFQSB_17985</name>
</gene>
<keyword evidence="2" id="KW-1185">Reference proteome</keyword>
<organism evidence="1 2">
    <name type="scientific">Sphaerisporangium rhizosphaerae</name>
    <dbReference type="NCBI Taxonomy" id="2269375"/>
    <lineage>
        <taxon>Bacteria</taxon>
        <taxon>Bacillati</taxon>
        <taxon>Actinomycetota</taxon>
        <taxon>Actinomycetes</taxon>
        <taxon>Streptosporangiales</taxon>
        <taxon>Streptosporangiaceae</taxon>
        <taxon>Sphaerisporangium</taxon>
    </lineage>
</organism>
<dbReference type="InterPro" id="IPR029062">
    <property type="entry name" value="Class_I_gatase-like"/>
</dbReference>
<reference evidence="2" key="1">
    <citation type="journal article" date="2019" name="Int. J. Syst. Evol. Microbiol.">
        <title>The Global Catalogue of Microorganisms (GCM) 10K type strain sequencing project: providing services to taxonomists for standard genome sequencing and annotation.</title>
        <authorList>
            <consortium name="The Broad Institute Genomics Platform"/>
            <consortium name="The Broad Institute Genome Sequencing Center for Infectious Disease"/>
            <person name="Wu L."/>
            <person name="Ma J."/>
        </authorList>
    </citation>
    <scope>NUCLEOTIDE SEQUENCE [LARGE SCALE GENOMIC DNA]</scope>
    <source>
        <strain evidence="2">CECT 7649</strain>
    </source>
</reference>
<evidence type="ECO:0008006" key="3">
    <source>
        <dbReference type="Google" id="ProtNLM"/>
    </source>
</evidence>
<dbReference type="RefSeq" id="WP_380827727.1">
    <property type="nucleotide sequence ID" value="NZ_JBHTCG010000010.1"/>
</dbReference>
<proteinExistence type="predicted"/>
<dbReference type="Gene3D" id="3.40.50.880">
    <property type="match status" value="1"/>
</dbReference>
<dbReference type="Proteomes" id="UP001596496">
    <property type="component" value="Unassembled WGS sequence"/>
</dbReference>